<evidence type="ECO:0000256" key="1">
    <source>
        <dbReference type="ARBA" id="ARBA00001964"/>
    </source>
</evidence>
<name>A0A955J1N8_UNCKA</name>
<feature type="domain" description="Transketolase N-terminal" evidence="4">
    <location>
        <begin position="32"/>
        <end position="279"/>
    </location>
</feature>
<keyword evidence="3" id="KW-0786">Thiamine pyrophosphate</keyword>
<dbReference type="PANTHER" id="PTHR47514:SF1">
    <property type="entry name" value="TRANSKETOLASE N-TERMINAL SECTION-RELATED"/>
    <property type="match status" value="1"/>
</dbReference>
<dbReference type="PANTHER" id="PTHR47514">
    <property type="entry name" value="TRANSKETOLASE N-TERMINAL SECTION-RELATED"/>
    <property type="match status" value="1"/>
</dbReference>
<comment type="caution">
    <text evidence="5">The sequence shown here is derived from an EMBL/GenBank/DDBJ whole genome shotgun (WGS) entry which is preliminary data.</text>
</comment>
<evidence type="ECO:0000256" key="2">
    <source>
        <dbReference type="ARBA" id="ARBA00007131"/>
    </source>
</evidence>
<dbReference type="CDD" id="cd02012">
    <property type="entry name" value="TPP_TK"/>
    <property type="match status" value="1"/>
</dbReference>
<dbReference type="EMBL" id="JAGQNX010000026">
    <property type="protein sequence ID" value="MCA9308058.1"/>
    <property type="molecule type" value="Genomic_DNA"/>
</dbReference>
<reference evidence="5" key="2">
    <citation type="journal article" date="2021" name="Microbiome">
        <title>Successional dynamics and alternative stable states in a saline activated sludge microbial community over 9 years.</title>
        <authorList>
            <person name="Wang Y."/>
            <person name="Ye J."/>
            <person name="Ju F."/>
            <person name="Liu L."/>
            <person name="Boyd J.A."/>
            <person name="Deng Y."/>
            <person name="Parks D.H."/>
            <person name="Jiang X."/>
            <person name="Yin X."/>
            <person name="Woodcroft B.J."/>
            <person name="Tyson G.W."/>
            <person name="Hugenholtz P."/>
            <person name="Polz M.F."/>
            <person name="Zhang T."/>
        </authorList>
    </citation>
    <scope>NUCLEOTIDE SEQUENCE</scope>
    <source>
        <strain evidence="5">HKST-UBA79</strain>
    </source>
</reference>
<evidence type="ECO:0000259" key="4">
    <source>
        <dbReference type="Pfam" id="PF00456"/>
    </source>
</evidence>
<comment type="cofactor">
    <cofactor evidence="1">
        <name>thiamine diphosphate</name>
        <dbReference type="ChEBI" id="CHEBI:58937"/>
    </cofactor>
</comment>
<dbReference type="Proteomes" id="UP000740557">
    <property type="component" value="Unassembled WGS sequence"/>
</dbReference>
<protein>
    <submittedName>
        <fullName evidence="5">Transketolase</fullName>
    </submittedName>
</protein>
<dbReference type="Gene3D" id="3.40.50.970">
    <property type="match status" value="1"/>
</dbReference>
<reference evidence="5" key="1">
    <citation type="submission" date="2020-04" db="EMBL/GenBank/DDBJ databases">
        <authorList>
            <person name="Zhang T."/>
        </authorList>
    </citation>
    <scope>NUCLEOTIDE SEQUENCE</scope>
    <source>
        <strain evidence="5">HKST-UBA79</strain>
    </source>
</reference>
<dbReference type="InterPro" id="IPR005474">
    <property type="entry name" value="Transketolase_N"/>
</dbReference>
<dbReference type="InterPro" id="IPR029061">
    <property type="entry name" value="THDP-binding"/>
</dbReference>
<dbReference type="AlphaFoldDB" id="A0A955J1N8"/>
<comment type="similarity">
    <text evidence="2">Belongs to the transketolase family.</text>
</comment>
<evidence type="ECO:0000313" key="6">
    <source>
        <dbReference type="Proteomes" id="UP000740557"/>
    </source>
</evidence>
<evidence type="ECO:0000256" key="3">
    <source>
        <dbReference type="ARBA" id="ARBA00023052"/>
    </source>
</evidence>
<gene>
    <name evidence="5" type="ORF">KC980_00965</name>
</gene>
<dbReference type="SUPFAM" id="SSF52518">
    <property type="entry name" value="Thiamin diphosphate-binding fold (THDP-binding)"/>
    <property type="match status" value="1"/>
</dbReference>
<accession>A0A955J1N8</accession>
<dbReference type="Pfam" id="PF00456">
    <property type="entry name" value="Transketolase_N"/>
    <property type="match status" value="1"/>
</dbReference>
<evidence type="ECO:0000313" key="5">
    <source>
        <dbReference type="EMBL" id="MCA9308058.1"/>
    </source>
</evidence>
<sequence length="300" mass="33550">MPTQNNSIVSFNHLEHIHDNVVQQLEELALELRKSVIEMLTIAGSGHTAGALGLAEIYAALYFYVLKNVDPQKPKNPERDRLLVSNGHTCPILYATLAYRGYFSKKELKALRKLDSILQGHPHNLTTPGVENSGGPLAQGLSQAAGVALAALMDNKSYRTYVITGDGELNEGAIWEAAMFAAKYKLANLTWIIDRNNIQIDGYTQQVMPLENLREKLEAFNWYVEEINAHNIREFIEACEKAKSIKQRPTAIIAHSIPGKDVDFMEYKVEWHGMSPDQAQANKALQELNILSGKIRSTHE</sequence>
<proteinExistence type="inferred from homology"/>
<organism evidence="5 6">
    <name type="scientific">candidate division WWE3 bacterium</name>
    <dbReference type="NCBI Taxonomy" id="2053526"/>
    <lineage>
        <taxon>Bacteria</taxon>
        <taxon>Katanobacteria</taxon>
    </lineage>
</organism>